<evidence type="ECO:0000256" key="1">
    <source>
        <dbReference type="PROSITE-ProRule" id="PRU00409"/>
    </source>
</evidence>
<gene>
    <name evidence="3" type="ORF">H3146_25215</name>
</gene>
<reference evidence="4" key="1">
    <citation type="submission" date="2020-05" db="EMBL/GenBank/DDBJ databases">
        <title>Classification of alakaliphilic streptomycetes isolated from an alkaline soil next to Lonar Crater, India and a proposal for the recognition of Streptomyces alkaliterrae sp. nov.</title>
        <authorList>
            <person name="Golinska P."/>
        </authorList>
    </citation>
    <scope>NUCLEOTIDE SEQUENCE [LARGE SCALE GENOMIC DNA]</scope>
    <source>
        <strain evidence="4">OF3</strain>
    </source>
</reference>
<dbReference type="SUPFAM" id="SSF56059">
    <property type="entry name" value="Glutathione synthetase ATP-binding domain-like"/>
    <property type="match status" value="1"/>
</dbReference>
<proteinExistence type="predicted"/>
<dbReference type="AlphaFoldDB" id="A0A7W3WQF7"/>
<feature type="non-terminal residue" evidence="3">
    <location>
        <position position="400"/>
    </location>
</feature>
<dbReference type="PROSITE" id="PS50975">
    <property type="entry name" value="ATP_GRASP"/>
    <property type="match status" value="1"/>
</dbReference>
<keyword evidence="1" id="KW-0547">Nucleotide-binding</keyword>
<comment type="caution">
    <text evidence="3">The sequence shown here is derived from an EMBL/GenBank/DDBJ whole genome shotgun (WGS) entry which is preliminary data.</text>
</comment>
<dbReference type="InterPro" id="IPR011761">
    <property type="entry name" value="ATP-grasp"/>
</dbReference>
<dbReference type="Gene3D" id="3.30.470.20">
    <property type="entry name" value="ATP-grasp fold, B domain"/>
    <property type="match status" value="1"/>
</dbReference>
<dbReference type="GO" id="GO:0005524">
    <property type="term" value="F:ATP binding"/>
    <property type="evidence" value="ECO:0007669"/>
    <property type="project" value="UniProtKB-UniRule"/>
</dbReference>
<keyword evidence="1" id="KW-0067">ATP-binding</keyword>
<organism evidence="3 4">
    <name type="scientific">Streptomyces alkaliterrae</name>
    <dbReference type="NCBI Taxonomy" id="2213162"/>
    <lineage>
        <taxon>Bacteria</taxon>
        <taxon>Bacillati</taxon>
        <taxon>Actinomycetota</taxon>
        <taxon>Actinomycetes</taxon>
        <taxon>Kitasatosporales</taxon>
        <taxon>Streptomycetaceae</taxon>
        <taxon>Streptomyces</taxon>
    </lineage>
</organism>
<dbReference type="EMBL" id="JABJWZ010000408">
    <property type="protein sequence ID" value="MBB1256622.1"/>
    <property type="molecule type" value="Genomic_DNA"/>
</dbReference>
<dbReference type="GO" id="GO:0046872">
    <property type="term" value="F:metal ion binding"/>
    <property type="evidence" value="ECO:0007669"/>
    <property type="project" value="InterPro"/>
</dbReference>
<evidence type="ECO:0000259" key="2">
    <source>
        <dbReference type="PROSITE" id="PS50975"/>
    </source>
</evidence>
<feature type="domain" description="ATP-grasp" evidence="2">
    <location>
        <begin position="131"/>
        <end position="322"/>
    </location>
</feature>
<protein>
    <submittedName>
        <fullName evidence="3">ATP-grasp domain-containing protein</fullName>
    </submittedName>
</protein>
<evidence type="ECO:0000313" key="4">
    <source>
        <dbReference type="Proteomes" id="UP000525686"/>
    </source>
</evidence>
<sequence>MASMDTEVPALLLRLDGNPFHHGTLGAVRTLGRAGVETHVLLDEPAGPVLRSRHLYRAHRRPAGATVDHPRLLDELRRIAALIGRRAVLLAMDDRGAIAVARLATELTDHYLLPSIPAELPEQLTDKSELALLCARLNVPHPATRLPGTAAEAAAALEEMGGRAVAKWVRPWLLPPDSGLRGTSLVPDAATAARLFTAGTPAGSRLLLQQLLPAHGTDWFFHGCFDRDGRLLTGGTGVKTRSWPPRAGLTAVGRWVPNPKLTALACRLAAELGYHGILDLDFRHVDGGYHLLDFNPRPGAQFRLFTDAAGTDVVRAHHLDLTGRPVPRGRPRPGRLLVVENYAAVALLTPAPGARPTPTGGRPTVEAAWFAADDPLPFLAVLGTLARRLWHKASLRLHRR</sequence>
<dbReference type="Proteomes" id="UP000525686">
    <property type="component" value="Unassembled WGS sequence"/>
</dbReference>
<name>A0A7W3WQF7_9ACTN</name>
<accession>A0A7W3WQF7</accession>
<evidence type="ECO:0000313" key="3">
    <source>
        <dbReference type="EMBL" id="MBB1256622.1"/>
    </source>
</evidence>
<dbReference type="RefSeq" id="WP_181355543.1">
    <property type="nucleotide sequence ID" value="NZ_JABJWZ010000408.1"/>
</dbReference>